<sequence>MKARFFALLATVACILGLTLPASAHFGMVIPSTDFATMKQKTATITYSFSHPFAGDGMELVRPEKAGVFVNGKMYDLTQKLEATKVMKHGAWSIDYTFKRPGVYSFFMQPKPYWEPAEDCFIQHYTKVCVPAFGADTGWDEPLGLKTEIVPLLRPFGNMAGNTFVGQVIVDGKPVPNAEVEVELYNKGRFSPATPFSETQVIIADQNGVFHFTCPQPGWWGFAALTEADFTLPAPDGKKKSVELGAVFWTYMHAWKK</sequence>
<feature type="chain" id="PRO_5012482089" evidence="1">
    <location>
        <begin position="25"/>
        <end position="257"/>
    </location>
</feature>
<feature type="signal peptide" evidence="1">
    <location>
        <begin position="1"/>
        <end position="24"/>
    </location>
</feature>
<dbReference type="GO" id="GO:0016702">
    <property type="term" value="F:oxidoreductase activity, acting on single donors with incorporation of molecular oxygen, incorporation of two atoms of oxygen"/>
    <property type="evidence" value="ECO:0007669"/>
    <property type="project" value="InterPro"/>
</dbReference>
<proteinExistence type="predicted"/>
<dbReference type="InterPro" id="IPR019613">
    <property type="entry name" value="DUF4198"/>
</dbReference>
<dbReference type="SUPFAM" id="SSF49482">
    <property type="entry name" value="Aromatic compound dioxygenase"/>
    <property type="match status" value="1"/>
</dbReference>
<dbReference type="EMBL" id="FUYA01000002">
    <property type="protein sequence ID" value="SKA66704.1"/>
    <property type="molecule type" value="Genomic_DNA"/>
</dbReference>
<reference evidence="2 3" key="1">
    <citation type="submission" date="2017-02" db="EMBL/GenBank/DDBJ databases">
        <authorList>
            <person name="Peterson S.W."/>
        </authorList>
    </citation>
    <scope>NUCLEOTIDE SEQUENCE [LARGE SCALE GENOMIC DNA]</scope>
    <source>
        <strain evidence="2 3">DSM 18034</strain>
    </source>
</reference>
<dbReference type="STRING" id="1121442.SAMN02745702_00649"/>
<dbReference type="RefSeq" id="WP_078683968.1">
    <property type="nucleotide sequence ID" value="NZ_FUYA01000002.1"/>
</dbReference>
<evidence type="ECO:0000256" key="1">
    <source>
        <dbReference type="SAM" id="SignalP"/>
    </source>
</evidence>
<dbReference type="GO" id="GO:0005506">
    <property type="term" value="F:iron ion binding"/>
    <property type="evidence" value="ECO:0007669"/>
    <property type="project" value="InterPro"/>
</dbReference>
<keyword evidence="3" id="KW-1185">Reference proteome</keyword>
<dbReference type="OrthoDB" id="9780723at2"/>
<evidence type="ECO:0000313" key="3">
    <source>
        <dbReference type="Proteomes" id="UP000189733"/>
    </source>
</evidence>
<dbReference type="Proteomes" id="UP000189733">
    <property type="component" value="Unassembled WGS sequence"/>
</dbReference>
<organism evidence="2 3">
    <name type="scientific">Desulfobaculum bizertense DSM 18034</name>
    <dbReference type="NCBI Taxonomy" id="1121442"/>
    <lineage>
        <taxon>Bacteria</taxon>
        <taxon>Pseudomonadati</taxon>
        <taxon>Thermodesulfobacteriota</taxon>
        <taxon>Desulfovibrionia</taxon>
        <taxon>Desulfovibrionales</taxon>
        <taxon>Desulfovibrionaceae</taxon>
        <taxon>Desulfobaculum</taxon>
    </lineage>
</organism>
<name>A0A1T4VP09_9BACT</name>
<dbReference type="Pfam" id="PF10670">
    <property type="entry name" value="DUF4198"/>
    <property type="match status" value="1"/>
</dbReference>
<protein>
    <submittedName>
        <fullName evidence="2">Cobalt/nickel transport protein</fullName>
    </submittedName>
</protein>
<evidence type="ECO:0000313" key="2">
    <source>
        <dbReference type="EMBL" id="SKA66704.1"/>
    </source>
</evidence>
<accession>A0A1T4VP09</accession>
<keyword evidence="1" id="KW-0732">Signal</keyword>
<gene>
    <name evidence="2" type="ORF">SAMN02745702_00649</name>
</gene>
<dbReference type="InterPro" id="IPR015889">
    <property type="entry name" value="Intradiol_dOase_core"/>
</dbReference>
<dbReference type="AlphaFoldDB" id="A0A1T4VP09"/>